<dbReference type="GeneID" id="85487042"/>
<dbReference type="GO" id="GO:0006730">
    <property type="term" value="P:one-carbon metabolic process"/>
    <property type="evidence" value="ECO:0007669"/>
    <property type="project" value="UniProtKB-KW"/>
</dbReference>
<dbReference type="PANTHER" id="PTHR48069:SF3">
    <property type="entry name" value="DIHYDROFOLATE REDUCTASE"/>
    <property type="match status" value="1"/>
</dbReference>
<evidence type="ECO:0000256" key="6">
    <source>
        <dbReference type="ARBA" id="ARBA00023002"/>
    </source>
</evidence>
<evidence type="ECO:0000256" key="8">
    <source>
        <dbReference type="RuleBase" id="RU004474"/>
    </source>
</evidence>
<protein>
    <recommendedName>
        <fullName evidence="3 7">Dihydrofolate reductase</fullName>
        <ecNumber evidence="3 7">1.5.1.3</ecNumber>
    </recommendedName>
</protein>
<evidence type="ECO:0000313" key="10">
    <source>
        <dbReference type="EMBL" id="SFA59297.1"/>
    </source>
</evidence>
<name>A0A1I0U635_9NOCA</name>
<dbReference type="AlphaFoldDB" id="A0A1I0U635"/>
<dbReference type="PANTHER" id="PTHR48069">
    <property type="entry name" value="DIHYDROFOLATE REDUCTASE"/>
    <property type="match status" value="1"/>
</dbReference>
<keyword evidence="5 7" id="KW-0521">NADP</keyword>
<dbReference type="InterPro" id="IPR017925">
    <property type="entry name" value="DHFR_CS"/>
</dbReference>
<evidence type="ECO:0000256" key="1">
    <source>
        <dbReference type="ARBA" id="ARBA00004903"/>
    </source>
</evidence>
<keyword evidence="6 7" id="KW-0560">Oxidoreductase</keyword>
<keyword evidence="4 7" id="KW-0554">One-carbon metabolism</keyword>
<dbReference type="Gene3D" id="3.40.430.10">
    <property type="entry name" value="Dihydrofolate Reductase, subunit A"/>
    <property type="match status" value="1"/>
</dbReference>
<proteinExistence type="inferred from homology"/>
<dbReference type="CDD" id="cd00209">
    <property type="entry name" value="DHFR"/>
    <property type="match status" value="1"/>
</dbReference>
<dbReference type="InterPro" id="IPR001796">
    <property type="entry name" value="DHFR_dom"/>
</dbReference>
<dbReference type="GO" id="GO:0046452">
    <property type="term" value="P:dihydrofolate metabolic process"/>
    <property type="evidence" value="ECO:0007669"/>
    <property type="project" value="TreeGrafter"/>
</dbReference>
<sequence>MTVGLIWAQDRHGVIGRDGGIPWRVPEDMAHFREVTAGGRVVMGRRTWDSLPDRFRPLPGRTNIVLSRDASWAAEGAARAASLDEALLGGTDTWIIGGAEIYALALPHADVLEVTELDLEVDGGDAVAPEIPDEFVADAGDSQESTSGVGYRFVRYHRRSR</sequence>
<dbReference type="PROSITE" id="PS00075">
    <property type="entry name" value="DHFR_1"/>
    <property type="match status" value="1"/>
</dbReference>
<comment type="catalytic activity">
    <reaction evidence="7">
        <text>(6S)-5,6,7,8-tetrahydrofolate + NADP(+) = 7,8-dihydrofolate + NADPH + H(+)</text>
        <dbReference type="Rhea" id="RHEA:15009"/>
        <dbReference type="ChEBI" id="CHEBI:15378"/>
        <dbReference type="ChEBI" id="CHEBI:57451"/>
        <dbReference type="ChEBI" id="CHEBI:57453"/>
        <dbReference type="ChEBI" id="CHEBI:57783"/>
        <dbReference type="ChEBI" id="CHEBI:58349"/>
        <dbReference type="EC" id="1.5.1.3"/>
    </reaction>
</comment>
<dbReference type="PROSITE" id="PS51330">
    <property type="entry name" value="DHFR_2"/>
    <property type="match status" value="1"/>
</dbReference>
<comment type="function">
    <text evidence="7">Key enzyme in folate metabolism. Catalyzes an essential reaction for de novo glycine and purine synthesis, and for DNA precursor synthesis.</text>
</comment>
<gene>
    <name evidence="10" type="ORF">SAMN05444374_113150</name>
</gene>
<dbReference type="GO" id="GO:0046654">
    <property type="term" value="P:tetrahydrofolate biosynthetic process"/>
    <property type="evidence" value="ECO:0007669"/>
    <property type="project" value="UniProtKB-UniPathway"/>
</dbReference>
<dbReference type="Proteomes" id="UP000182054">
    <property type="component" value="Unassembled WGS sequence"/>
</dbReference>
<dbReference type="InterPro" id="IPR012259">
    <property type="entry name" value="DHFR"/>
</dbReference>
<dbReference type="PRINTS" id="PR00070">
    <property type="entry name" value="DHFR"/>
</dbReference>
<evidence type="ECO:0000313" key="11">
    <source>
        <dbReference type="Proteomes" id="UP000182054"/>
    </source>
</evidence>
<dbReference type="UniPathway" id="UPA00077">
    <property type="reaction ID" value="UER00158"/>
</dbReference>
<evidence type="ECO:0000256" key="7">
    <source>
        <dbReference type="PIRNR" id="PIRNR000194"/>
    </source>
</evidence>
<dbReference type="EMBL" id="FOJN01000013">
    <property type="protein sequence ID" value="SFA59297.1"/>
    <property type="molecule type" value="Genomic_DNA"/>
</dbReference>
<dbReference type="OrthoDB" id="9804315at2"/>
<dbReference type="GO" id="GO:0050661">
    <property type="term" value="F:NADP binding"/>
    <property type="evidence" value="ECO:0007669"/>
    <property type="project" value="InterPro"/>
</dbReference>
<dbReference type="PIRSF" id="PIRSF000194">
    <property type="entry name" value="DHFR"/>
    <property type="match status" value="1"/>
</dbReference>
<comment type="pathway">
    <text evidence="1 7">Cofactor biosynthesis; tetrahydrofolate biosynthesis; 5,6,7,8-tetrahydrofolate from 7,8-dihydrofolate: step 1/1.</text>
</comment>
<organism evidence="10 11">
    <name type="scientific">Rhodococcoides kroppenstedtii</name>
    <dbReference type="NCBI Taxonomy" id="293050"/>
    <lineage>
        <taxon>Bacteria</taxon>
        <taxon>Bacillati</taxon>
        <taxon>Actinomycetota</taxon>
        <taxon>Actinomycetes</taxon>
        <taxon>Mycobacteriales</taxon>
        <taxon>Nocardiaceae</taxon>
        <taxon>Rhodococcoides</taxon>
    </lineage>
</organism>
<dbReference type="SUPFAM" id="SSF53597">
    <property type="entry name" value="Dihydrofolate reductase-like"/>
    <property type="match status" value="1"/>
</dbReference>
<feature type="domain" description="DHFR" evidence="9">
    <location>
        <begin position="2"/>
        <end position="158"/>
    </location>
</feature>
<evidence type="ECO:0000256" key="3">
    <source>
        <dbReference type="ARBA" id="ARBA00012856"/>
    </source>
</evidence>
<evidence type="ECO:0000256" key="4">
    <source>
        <dbReference type="ARBA" id="ARBA00022563"/>
    </source>
</evidence>
<dbReference type="GO" id="GO:0005829">
    <property type="term" value="C:cytosol"/>
    <property type="evidence" value="ECO:0007669"/>
    <property type="project" value="TreeGrafter"/>
</dbReference>
<evidence type="ECO:0000256" key="2">
    <source>
        <dbReference type="ARBA" id="ARBA00009539"/>
    </source>
</evidence>
<comment type="similarity">
    <text evidence="2 7 8">Belongs to the dihydrofolate reductase family.</text>
</comment>
<accession>A0A1I0U635</accession>
<dbReference type="GO" id="GO:0046655">
    <property type="term" value="P:folic acid metabolic process"/>
    <property type="evidence" value="ECO:0007669"/>
    <property type="project" value="TreeGrafter"/>
</dbReference>
<dbReference type="InterPro" id="IPR024072">
    <property type="entry name" value="DHFR-like_dom_sf"/>
</dbReference>
<evidence type="ECO:0000259" key="9">
    <source>
        <dbReference type="PROSITE" id="PS51330"/>
    </source>
</evidence>
<reference evidence="10 11" key="1">
    <citation type="submission" date="2016-10" db="EMBL/GenBank/DDBJ databases">
        <authorList>
            <person name="de Groot N.N."/>
        </authorList>
    </citation>
    <scope>NUCLEOTIDE SEQUENCE [LARGE SCALE GENOMIC DNA]</scope>
    <source>
        <strain evidence="10 11">DSM 44908</strain>
    </source>
</reference>
<evidence type="ECO:0000256" key="5">
    <source>
        <dbReference type="ARBA" id="ARBA00022857"/>
    </source>
</evidence>
<dbReference type="GO" id="GO:0004146">
    <property type="term" value="F:dihydrofolate reductase activity"/>
    <property type="evidence" value="ECO:0007669"/>
    <property type="project" value="UniProtKB-EC"/>
</dbReference>
<dbReference type="Pfam" id="PF00186">
    <property type="entry name" value="DHFR_1"/>
    <property type="match status" value="1"/>
</dbReference>
<dbReference type="EC" id="1.5.1.3" evidence="3 7"/>
<dbReference type="RefSeq" id="WP_068360507.1">
    <property type="nucleotide sequence ID" value="NZ_FOJN01000013.1"/>
</dbReference>